<keyword evidence="1" id="KW-0812">Transmembrane</keyword>
<keyword evidence="1" id="KW-1133">Transmembrane helix</keyword>
<dbReference type="InterPro" id="IPR057695">
    <property type="entry name" value="DUF7935"/>
</dbReference>
<dbReference type="AlphaFoldDB" id="A0A372NS52"/>
<dbReference type="RefSeq" id="WP_117391453.1">
    <property type="nucleotide sequence ID" value="NZ_QWDC01000002.1"/>
</dbReference>
<proteinExistence type="predicted"/>
<accession>A0A372NS52</accession>
<gene>
    <name evidence="2" type="ORF">D0C36_09790</name>
</gene>
<reference evidence="2 3" key="1">
    <citation type="submission" date="2018-08" db="EMBL/GenBank/DDBJ databases">
        <title>Mucilaginibacter sp. MYSH2.</title>
        <authorList>
            <person name="Seo T."/>
        </authorList>
    </citation>
    <scope>NUCLEOTIDE SEQUENCE [LARGE SCALE GENOMIC DNA]</scope>
    <source>
        <strain evidence="2 3">MYSH2</strain>
    </source>
</reference>
<dbReference type="OrthoDB" id="1493032at2"/>
<evidence type="ECO:0000313" key="3">
    <source>
        <dbReference type="Proteomes" id="UP000264217"/>
    </source>
</evidence>
<comment type="caution">
    <text evidence="2">The sequence shown here is derived from an EMBL/GenBank/DDBJ whole genome shotgun (WGS) entry which is preliminary data.</text>
</comment>
<dbReference type="Pfam" id="PF25589">
    <property type="entry name" value="DUF7935"/>
    <property type="match status" value="1"/>
</dbReference>
<keyword evidence="1" id="KW-0472">Membrane</keyword>
<dbReference type="EMBL" id="QWDC01000002">
    <property type="protein sequence ID" value="RFZ91741.1"/>
    <property type="molecule type" value="Genomic_DNA"/>
</dbReference>
<dbReference type="Proteomes" id="UP000264217">
    <property type="component" value="Unassembled WGS sequence"/>
</dbReference>
<evidence type="ECO:0000256" key="1">
    <source>
        <dbReference type="SAM" id="Phobius"/>
    </source>
</evidence>
<keyword evidence="3" id="KW-1185">Reference proteome</keyword>
<evidence type="ECO:0000313" key="2">
    <source>
        <dbReference type="EMBL" id="RFZ91741.1"/>
    </source>
</evidence>
<organism evidence="2 3">
    <name type="scientific">Mucilaginibacter conchicola</name>
    <dbReference type="NCBI Taxonomy" id="2303333"/>
    <lineage>
        <taxon>Bacteria</taxon>
        <taxon>Pseudomonadati</taxon>
        <taxon>Bacteroidota</taxon>
        <taxon>Sphingobacteriia</taxon>
        <taxon>Sphingobacteriales</taxon>
        <taxon>Sphingobacteriaceae</taxon>
        <taxon>Mucilaginibacter</taxon>
    </lineage>
</organism>
<protein>
    <submittedName>
        <fullName evidence="2">Uncharacterized protein</fullName>
    </submittedName>
</protein>
<name>A0A372NS52_9SPHI</name>
<feature type="transmembrane region" description="Helical" evidence="1">
    <location>
        <begin position="12"/>
        <end position="30"/>
    </location>
</feature>
<sequence>MAAFSYLFLLDILKYTVAGIGIIYVAFYLFKPLLDKSQTLQALEIRKAISNQTLPMRLQAYERVVLLIDRIDPSNMIIRLNANAYSAAELYQIILNEVRTEYQHNVTQQIYVSPQAWGAVRRIKEDTINLVTNATQSLPPSATGLDLGKAVLNHLATLESNPYEIAIAIARKDMDNIF</sequence>